<dbReference type="RefSeq" id="WP_116178722.1">
    <property type="nucleotide sequence ID" value="NZ_CP144375.1"/>
</dbReference>
<sequence length="61" mass="6921">MTQPDDPALLREEIERTREEIVDTIARLRGKADRVSRLPVVLLAASGFGLLVLVILLLRRR</sequence>
<evidence type="ECO:0000313" key="2">
    <source>
        <dbReference type="EMBL" id="REH39407.1"/>
    </source>
</evidence>
<keyword evidence="1" id="KW-0812">Transmembrane</keyword>
<feature type="transmembrane region" description="Helical" evidence="1">
    <location>
        <begin position="38"/>
        <end position="58"/>
    </location>
</feature>
<dbReference type="EMBL" id="QUNO01000013">
    <property type="protein sequence ID" value="REH39407.1"/>
    <property type="molecule type" value="Genomic_DNA"/>
</dbReference>
<proteinExistence type="predicted"/>
<gene>
    <name evidence="2" type="ORF">BCF44_113262</name>
</gene>
<accession>A0A3E0H7Y1</accession>
<evidence type="ECO:0000313" key="3">
    <source>
        <dbReference type="Proteomes" id="UP000256269"/>
    </source>
</evidence>
<keyword evidence="1" id="KW-1133">Transmembrane helix</keyword>
<keyword evidence="1" id="KW-0472">Membrane</keyword>
<organism evidence="2 3">
    <name type="scientific">Kutzneria buriramensis</name>
    <dbReference type="NCBI Taxonomy" id="1045776"/>
    <lineage>
        <taxon>Bacteria</taxon>
        <taxon>Bacillati</taxon>
        <taxon>Actinomycetota</taxon>
        <taxon>Actinomycetes</taxon>
        <taxon>Pseudonocardiales</taxon>
        <taxon>Pseudonocardiaceae</taxon>
        <taxon>Kutzneria</taxon>
    </lineage>
</organism>
<protein>
    <submittedName>
        <fullName evidence="2">Uncharacterized protein DUF3618</fullName>
    </submittedName>
</protein>
<dbReference type="Proteomes" id="UP000256269">
    <property type="component" value="Unassembled WGS sequence"/>
</dbReference>
<reference evidence="2 3" key="1">
    <citation type="submission" date="2018-08" db="EMBL/GenBank/DDBJ databases">
        <title>Genomic Encyclopedia of Archaeal and Bacterial Type Strains, Phase II (KMG-II): from individual species to whole genera.</title>
        <authorList>
            <person name="Goeker M."/>
        </authorList>
    </citation>
    <scope>NUCLEOTIDE SEQUENCE [LARGE SCALE GENOMIC DNA]</scope>
    <source>
        <strain evidence="2 3">DSM 45791</strain>
    </source>
</reference>
<comment type="caution">
    <text evidence="2">The sequence shown here is derived from an EMBL/GenBank/DDBJ whole genome shotgun (WGS) entry which is preliminary data.</text>
</comment>
<evidence type="ECO:0000256" key="1">
    <source>
        <dbReference type="SAM" id="Phobius"/>
    </source>
</evidence>
<name>A0A3E0H7Y1_9PSEU</name>
<dbReference type="AlphaFoldDB" id="A0A3E0H7Y1"/>
<keyword evidence="3" id="KW-1185">Reference proteome</keyword>